<dbReference type="GO" id="GO:0097431">
    <property type="term" value="C:mitotic spindle pole"/>
    <property type="evidence" value="ECO:0007669"/>
    <property type="project" value="TreeGrafter"/>
</dbReference>
<proteinExistence type="predicted"/>
<accession>A0AAW0HDY4</accession>
<dbReference type="Proteomes" id="UP001488838">
    <property type="component" value="Unassembled WGS sequence"/>
</dbReference>
<dbReference type="GO" id="GO:0007099">
    <property type="term" value="P:centriole replication"/>
    <property type="evidence" value="ECO:0007669"/>
    <property type="project" value="TreeGrafter"/>
</dbReference>
<dbReference type="EMBL" id="JBBHLL010000590">
    <property type="protein sequence ID" value="KAK7799801.1"/>
    <property type="molecule type" value="Genomic_DNA"/>
</dbReference>
<keyword evidence="4" id="KW-1185">Reference proteome</keyword>
<feature type="region of interest" description="Disordered" evidence="2">
    <location>
        <begin position="137"/>
        <end position="159"/>
    </location>
</feature>
<feature type="compositionally biased region" description="Polar residues" evidence="2">
    <location>
        <begin position="255"/>
        <end position="267"/>
    </location>
</feature>
<dbReference type="GO" id="GO:0008017">
    <property type="term" value="F:microtubule binding"/>
    <property type="evidence" value="ECO:0007669"/>
    <property type="project" value="TreeGrafter"/>
</dbReference>
<dbReference type="GO" id="GO:0000242">
    <property type="term" value="C:pericentriolar material"/>
    <property type="evidence" value="ECO:0007669"/>
    <property type="project" value="TreeGrafter"/>
</dbReference>
<feature type="compositionally biased region" description="Polar residues" evidence="2">
    <location>
        <begin position="140"/>
        <end position="150"/>
    </location>
</feature>
<feature type="coiled-coil region" evidence="1">
    <location>
        <begin position="179"/>
        <end position="208"/>
    </location>
</feature>
<dbReference type="AlphaFoldDB" id="A0AAW0HDY4"/>
<evidence type="ECO:0000313" key="3">
    <source>
        <dbReference type="EMBL" id="KAK7799801.1"/>
    </source>
</evidence>
<dbReference type="GO" id="GO:0043015">
    <property type="term" value="F:gamma-tubulin binding"/>
    <property type="evidence" value="ECO:0007669"/>
    <property type="project" value="TreeGrafter"/>
</dbReference>
<feature type="region of interest" description="Disordered" evidence="2">
    <location>
        <begin position="251"/>
        <end position="289"/>
    </location>
</feature>
<protein>
    <submittedName>
        <fullName evidence="3">Uncharacterized protein</fullName>
    </submittedName>
</protein>
<comment type="caution">
    <text evidence="3">The sequence shown here is derived from an EMBL/GenBank/DDBJ whole genome shotgun (WGS) entry which is preliminary data.</text>
</comment>
<feature type="compositionally biased region" description="Gly residues" evidence="2">
    <location>
        <begin position="217"/>
        <end position="228"/>
    </location>
</feature>
<feature type="region of interest" description="Disordered" evidence="2">
    <location>
        <begin position="212"/>
        <end position="235"/>
    </location>
</feature>
<dbReference type="PANTHER" id="PTHR46930">
    <property type="entry name" value="CDK5 REGULATORY SUBUNIT-ASSOCIATED PROTEIN 2"/>
    <property type="match status" value="1"/>
</dbReference>
<dbReference type="GO" id="GO:0035371">
    <property type="term" value="C:microtubule plus-end"/>
    <property type="evidence" value="ECO:0007669"/>
    <property type="project" value="TreeGrafter"/>
</dbReference>
<evidence type="ECO:0000256" key="1">
    <source>
        <dbReference type="SAM" id="Coils"/>
    </source>
</evidence>
<evidence type="ECO:0000313" key="4">
    <source>
        <dbReference type="Proteomes" id="UP001488838"/>
    </source>
</evidence>
<gene>
    <name evidence="3" type="ORF">U0070_023235</name>
</gene>
<dbReference type="GO" id="GO:0007059">
    <property type="term" value="P:chromosome segregation"/>
    <property type="evidence" value="ECO:0007669"/>
    <property type="project" value="TreeGrafter"/>
</dbReference>
<dbReference type="GO" id="GO:0000132">
    <property type="term" value="P:establishment of mitotic spindle orientation"/>
    <property type="evidence" value="ECO:0007669"/>
    <property type="project" value="TreeGrafter"/>
</dbReference>
<dbReference type="PANTHER" id="PTHR46930:SF1">
    <property type="entry name" value="CDK5 REGULATORY SUBUNIT-ASSOCIATED PROTEIN 2"/>
    <property type="match status" value="1"/>
</dbReference>
<dbReference type="GO" id="GO:0001578">
    <property type="term" value="P:microtubule bundle formation"/>
    <property type="evidence" value="ECO:0007669"/>
    <property type="project" value="TreeGrafter"/>
</dbReference>
<feature type="compositionally biased region" description="Basic and acidic residues" evidence="2">
    <location>
        <begin position="268"/>
        <end position="277"/>
    </location>
</feature>
<reference evidence="3 4" key="1">
    <citation type="journal article" date="2023" name="bioRxiv">
        <title>Conserved and derived expression patterns and positive selection on dental genes reveal complex evolutionary context of ever-growing rodent molars.</title>
        <authorList>
            <person name="Calamari Z.T."/>
            <person name="Song A."/>
            <person name="Cohen E."/>
            <person name="Akter M."/>
            <person name="Roy R.D."/>
            <person name="Hallikas O."/>
            <person name="Christensen M.M."/>
            <person name="Li P."/>
            <person name="Marangoni P."/>
            <person name="Jernvall J."/>
            <person name="Klein O.D."/>
        </authorList>
    </citation>
    <scope>NUCLEOTIDE SEQUENCE [LARGE SCALE GENOMIC DNA]</scope>
    <source>
        <strain evidence="3">V071</strain>
    </source>
</reference>
<keyword evidence="1" id="KW-0175">Coiled coil</keyword>
<organism evidence="3 4">
    <name type="scientific">Myodes glareolus</name>
    <name type="common">Bank vole</name>
    <name type="synonym">Clethrionomys glareolus</name>
    <dbReference type="NCBI Taxonomy" id="447135"/>
    <lineage>
        <taxon>Eukaryota</taxon>
        <taxon>Metazoa</taxon>
        <taxon>Chordata</taxon>
        <taxon>Craniata</taxon>
        <taxon>Vertebrata</taxon>
        <taxon>Euteleostomi</taxon>
        <taxon>Mammalia</taxon>
        <taxon>Eutheria</taxon>
        <taxon>Euarchontoglires</taxon>
        <taxon>Glires</taxon>
        <taxon>Rodentia</taxon>
        <taxon>Myomorpha</taxon>
        <taxon>Muroidea</taxon>
        <taxon>Cricetidae</taxon>
        <taxon>Arvicolinae</taxon>
        <taxon>Myodes</taxon>
    </lineage>
</organism>
<dbReference type="InterPro" id="IPR042791">
    <property type="entry name" value="CDK5RAP2"/>
</dbReference>
<evidence type="ECO:0000256" key="2">
    <source>
        <dbReference type="SAM" id="MobiDB-lite"/>
    </source>
</evidence>
<sequence length="302" mass="32625">MAQDRRLGMTGWYHPVGTAALVDKGASEEAGGPDLAAPEVKGDGVGKVTVGVCEDGLGPEVTLGFFGPTRGYLVGPQNEAKSSSTLLVQNFLKKDPQGFGNVQNNVLPVFIPVPQITELQPETPHLLPEERMQQECAGPLSTSTGRTLNSRKGKSEAGRDQLLISASKAVESLAEVQQIHVLEEDVKAAQAELEKAFAETETEKLGKQVLCDEEDAGGGPGVDSGSGRKGQTEELNLSLKSREVLIQCLKEEKSQMASPDENVSSGELHSEEAKETDIEAAQGNDRRRDITWKRRSRHFRRI</sequence>
<name>A0AAW0HDY4_MYOGA</name>
<dbReference type="GO" id="GO:0046600">
    <property type="term" value="P:negative regulation of centriole replication"/>
    <property type="evidence" value="ECO:0007669"/>
    <property type="project" value="TreeGrafter"/>
</dbReference>
<dbReference type="GO" id="GO:0090266">
    <property type="term" value="P:regulation of mitotic cell cycle spindle assembly checkpoint"/>
    <property type="evidence" value="ECO:0007669"/>
    <property type="project" value="TreeGrafter"/>
</dbReference>